<dbReference type="GO" id="GO:0000155">
    <property type="term" value="F:phosphorelay sensor kinase activity"/>
    <property type="evidence" value="ECO:0007669"/>
    <property type="project" value="InterPro"/>
</dbReference>
<proteinExistence type="predicted"/>
<keyword evidence="5" id="KW-0547">Nucleotide-binding</keyword>
<evidence type="ECO:0000256" key="9">
    <source>
        <dbReference type="SAM" id="Phobius"/>
    </source>
</evidence>
<dbReference type="PANTHER" id="PTHR24421:SF10">
    <property type="entry name" value="NITRATE_NITRITE SENSOR PROTEIN NARQ"/>
    <property type="match status" value="1"/>
</dbReference>
<dbReference type="GO" id="GO:0016020">
    <property type="term" value="C:membrane"/>
    <property type="evidence" value="ECO:0007669"/>
    <property type="project" value="InterPro"/>
</dbReference>
<keyword evidence="8" id="KW-0902">Two-component regulatory system</keyword>
<dbReference type="InterPro" id="IPR036890">
    <property type="entry name" value="HATPase_C_sf"/>
</dbReference>
<evidence type="ECO:0000256" key="6">
    <source>
        <dbReference type="ARBA" id="ARBA00022777"/>
    </source>
</evidence>
<evidence type="ECO:0000256" key="2">
    <source>
        <dbReference type="ARBA" id="ARBA00012438"/>
    </source>
</evidence>
<gene>
    <name evidence="12" type="ORF">SAMN04488554_2374</name>
</gene>
<feature type="transmembrane region" description="Helical" evidence="9">
    <location>
        <begin position="75"/>
        <end position="97"/>
    </location>
</feature>
<dbReference type="Pfam" id="PF02518">
    <property type="entry name" value="HATPase_c"/>
    <property type="match status" value="1"/>
</dbReference>
<dbReference type="GO" id="GO:0005524">
    <property type="term" value="F:ATP binding"/>
    <property type="evidence" value="ECO:0007669"/>
    <property type="project" value="UniProtKB-KW"/>
</dbReference>
<dbReference type="InterPro" id="IPR003594">
    <property type="entry name" value="HATPase_dom"/>
</dbReference>
<evidence type="ECO:0000256" key="7">
    <source>
        <dbReference type="ARBA" id="ARBA00022840"/>
    </source>
</evidence>
<evidence type="ECO:0000259" key="10">
    <source>
        <dbReference type="Pfam" id="PF02518"/>
    </source>
</evidence>
<dbReference type="SUPFAM" id="SSF55874">
    <property type="entry name" value="ATPase domain of HSP90 chaperone/DNA topoisomerase II/histidine kinase"/>
    <property type="match status" value="1"/>
</dbReference>
<evidence type="ECO:0000256" key="4">
    <source>
        <dbReference type="ARBA" id="ARBA00022679"/>
    </source>
</evidence>
<dbReference type="AlphaFoldDB" id="A0A1H5KP15"/>
<organism evidence="12 13">
    <name type="scientific">Ruania alba</name>
    <dbReference type="NCBI Taxonomy" id="648782"/>
    <lineage>
        <taxon>Bacteria</taxon>
        <taxon>Bacillati</taxon>
        <taxon>Actinomycetota</taxon>
        <taxon>Actinomycetes</taxon>
        <taxon>Micrococcales</taxon>
        <taxon>Ruaniaceae</taxon>
        <taxon>Ruania</taxon>
    </lineage>
</organism>
<keyword evidence="3" id="KW-0597">Phosphoprotein</keyword>
<keyword evidence="9" id="KW-1133">Transmembrane helix</keyword>
<dbReference type="CDD" id="cd16917">
    <property type="entry name" value="HATPase_UhpB-NarQ-NarX-like"/>
    <property type="match status" value="1"/>
</dbReference>
<keyword evidence="4" id="KW-0808">Transferase</keyword>
<reference evidence="13" key="1">
    <citation type="submission" date="2016-10" db="EMBL/GenBank/DDBJ databases">
        <authorList>
            <person name="Varghese N."/>
            <person name="Submissions S."/>
        </authorList>
    </citation>
    <scope>NUCLEOTIDE SEQUENCE [LARGE SCALE GENOMIC DNA]</scope>
    <source>
        <strain evidence="13">DSM 21368</strain>
    </source>
</reference>
<name>A0A1H5KP15_9MICO</name>
<dbReference type="Gene3D" id="3.30.565.10">
    <property type="entry name" value="Histidine kinase-like ATPase, C-terminal domain"/>
    <property type="match status" value="1"/>
</dbReference>
<dbReference type="Gene3D" id="1.20.5.1930">
    <property type="match status" value="1"/>
</dbReference>
<evidence type="ECO:0000256" key="8">
    <source>
        <dbReference type="ARBA" id="ARBA00023012"/>
    </source>
</evidence>
<dbReference type="Pfam" id="PF07730">
    <property type="entry name" value="HisKA_3"/>
    <property type="match status" value="1"/>
</dbReference>
<keyword evidence="9" id="KW-0812">Transmembrane</keyword>
<evidence type="ECO:0000256" key="3">
    <source>
        <dbReference type="ARBA" id="ARBA00022553"/>
    </source>
</evidence>
<evidence type="ECO:0000256" key="5">
    <source>
        <dbReference type="ARBA" id="ARBA00022741"/>
    </source>
</evidence>
<dbReference type="PANTHER" id="PTHR24421">
    <property type="entry name" value="NITRATE/NITRITE SENSOR PROTEIN NARX-RELATED"/>
    <property type="match status" value="1"/>
</dbReference>
<dbReference type="GO" id="GO:0046983">
    <property type="term" value="F:protein dimerization activity"/>
    <property type="evidence" value="ECO:0007669"/>
    <property type="project" value="InterPro"/>
</dbReference>
<protein>
    <recommendedName>
        <fullName evidence="2">histidine kinase</fullName>
        <ecNumber evidence="2">2.7.13.3</ecNumber>
    </recommendedName>
</protein>
<feature type="transmembrane region" description="Helical" evidence="9">
    <location>
        <begin position="103"/>
        <end position="121"/>
    </location>
</feature>
<keyword evidence="13" id="KW-1185">Reference proteome</keyword>
<sequence length="400" mass="41952">MSADGVPADPGPGPRWLPDVGQIALAALLALILLPMSWPSVQDAGMGPVWAGLLFTTLSALHLSVAAARRWPVPAYGVAALAMLVLTLAPELGGATAEAAGGAYVPIFLPSSFCFFAVLYAASAHTRRPRPQIALAIGLTGCLVMLVRVWGYTLPGVTEWVFQLMLITAALGGALSAWALGRFRAVRSAWVAELAARAAADERRRIAREMHDVVAHSLAVVVSHAEAGRMVVVRHPEQASAILDTISGTGREALDEMRGLLGVLRDETPSTSSQPGLDELPALVERVREAGLPVEYSGSVPAGGSPTVALTAYRLVQEALTNVARHAGPGASARVRLVASSGQCIVEVSDDGVHSEPAEPGRGLTGMRERVDAVGGELEYGPTEDGWRVWARLPWGGRDG</sequence>
<accession>A0A1H5KP15</accession>
<dbReference type="STRING" id="648782.SAMN04488554_2374"/>
<evidence type="ECO:0000313" key="12">
    <source>
        <dbReference type="EMBL" id="SEE66619.1"/>
    </source>
</evidence>
<feature type="domain" description="Signal transduction histidine kinase subgroup 3 dimerisation and phosphoacceptor" evidence="11">
    <location>
        <begin position="202"/>
        <end position="267"/>
    </location>
</feature>
<dbReference type="EMBL" id="FNTX01000002">
    <property type="protein sequence ID" value="SEE66619.1"/>
    <property type="molecule type" value="Genomic_DNA"/>
</dbReference>
<keyword evidence="7" id="KW-0067">ATP-binding</keyword>
<dbReference type="EC" id="2.7.13.3" evidence="2"/>
<dbReference type="Proteomes" id="UP000199220">
    <property type="component" value="Unassembled WGS sequence"/>
</dbReference>
<feature type="transmembrane region" description="Helical" evidence="9">
    <location>
        <begin position="133"/>
        <end position="154"/>
    </location>
</feature>
<dbReference type="RefSeq" id="WP_217632432.1">
    <property type="nucleotide sequence ID" value="NZ_FNTX01000002.1"/>
</dbReference>
<evidence type="ECO:0000256" key="1">
    <source>
        <dbReference type="ARBA" id="ARBA00000085"/>
    </source>
</evidence>
<feature type="transmembrane region" description="Helical" evidence="9">
    <location>
        <begin position="160"/>
        <end position="180"/>
    </location>
</feature>
<dbReference type="InterPro" id="IPR011712">
    <property type="entry name" value="Sig_transdc_His_kin_sub3_dim/P"/>
</dbReference>
<keyword evidence="9" id="KW-0472">Membrane</keyword>
<feature type="domain" description="Histidine kinase/HSP90-like ATPase" evidence="10">
    <location>
        <begin position="310"/>
        <end position="394"/>
    </location>
</feature>
<dbReference type="InterPro" id="IPR050482">
    <property type="entry name" value="Sensor_HK_TwoCompSys"/>
</dbReference>
<comment type="catalytic activity">
    <reaction evidence="1">
        <text>ATP + protein L-histidine = ADP + protein N-phospho-L-histidine.</text>
        <dbReference type="EC" id="2.7.13.3"/>
    </reaction>
</comment>
<evidence type="ECO:0000313" key="13">
    <source>
        <dbReference type="Proteomes" id="UP000199220"/>
    </source>
</evidence>
<keyword evidence="6 12" id="KW-0418">Kinase</keyword>
<evidence type="ECO:0000259" key="11">
    <source>
        <dbReference type="Pfam" id="PF07730"/>
    </source>
</evidence>
<feature type="transmembrane region" description="Helical" evidence="9">
    <location>
        <begin position="50"/>
        <end position="68"/>
    </location>
</feature>